<dbReference type="Proteomes" id="UP000215185">
    <property type="component" value="Chromosome 1"/>
</dbReference>
<dbReference type="Pfam" id="PF08282">
    <property type="entry name" value="Hydrolase_3"/>
    <property type="match status" value="1"/>
</dbReference>
<dbReference type="Gene3D" id="3.30.1240.10">
    <property type="match status" value="1"/>
</dbReference>
<dbReference type="SFLD" id="SFLDS00003">
    <property type="entry name" value="Haloacid_Dehalogenase"/>
    <property type="match status" value="1"/>
</dbReference>
<dbReference type="NCBIfam" id="TIGR00099">
    <property type="entry name" value="Cof-subfamily"/>
    <property type="match status" value="1"/>
</dbReference>
<dbReference type="InterPro" id="IPR000150">
    <property type="entry name" value="Cof"/>
</dbReference>
<dbReference type="CDD" id="cd07518">
    <property type="entry name" value="HAD_YbiV-Like"/>
    <property type="match status" value="1"/>
</dbReference>
<dbReference type="PANTHER" id="PTHR10000:SF53">
    <property type="entry name" value="5-AMINO-6-(5-PHOSPHO-D-RIBITYLAMINO)URACIL PHOSPHATASE YBJI-RELATED"/>
    <property type="match status" value="1"/>
</dbReference>
<dbReference type="InterPro" id="IPR006379">
    <property type="entry name" value="HAD-SF_hydro_IIB"/>
</dbReference>
<dbReference type="PANTHER" id="PTHR10000">
    <property type="entry name" value="PHOSPHOSERINE PHOSPHATASE"/>
    <property type="match status" value="1"/>
</dbReference>
<dbReference type="RefSeq" id="WP_018372775.1">
    <property type="nucleotide sequence ID" value="NZ_LT906439.1"/>
</dbReference>
<dbReference type="OrthoDB" id="9814970at2"/>
<dbReference type="AlphaFoldDB" id="A0A239SRE4"/>
<dbReference type="STRING" id="1123308.GCA_000380085_00214"/>
<sequence>MIKLIATDMDGTFLDHNGAYDKVRLRRILDHLAGKNIRFAVASGRSYLTLERLFADFKKDIIFIAENGGLVVENDQVHFEAAMSSDLYLTILERLNDSPFPAKEVLLSGRKAGYVLETADPDYVTFIKRYYENVVEVPDFTSIDDDIFKITANLSEDHVLEGAAWLTQHIPGVTAVTTGFVSIDIIREDIDKEVGLARLCEDLQILPEDVLAFGDNLNDYRMLQFAGTAIATENAREEIKAIADCVIGSCETGAVQTYIEENV</sequence>
<dbReference type="KEGG" id="smen:SAMEA4412692_0873"/>
<dbReference type="GO" id="GO:0005829">
    <property type="term" value="C:cytosol"/>
    <property type="evidence" value="ECO:0007669"/>
    <property type="project" value="TreeGrafter"/>
</dbReference>
<name>A0A239SRE4_9STRE</name>
<dbReference type="SFLD" id="SFLDG01140">
    <property type="entry name" value="C2.B:_Phosphomannomutase_and_P"/>
    <property type="match status" value="1"/>
</dbReference>
<reference evidence="1 2" key="1">
    <citation type="submission" date="2017-06" db="EMBL/GenBank/DDBJ databases">
        <authorList>
            <consortium name="Pathogen Informatics"/>
        </authorList>
    </citation>
    <scope>NUCLEOTIDE SEQUENCE [LARGE SCALE GENOMIC DNA]</scope>
    <source>
        <strain evidence="1 2">NCTC13788</strain>
    </source>
</reference>
<organism evidence="1 2">
    <name type="scientific">Streptococcus merionis</name>
    <dbReference type="NCBI Taxonomy" id="400065"/>
    <lineage>
        <taxon>Bacteria</taxon>
        <taxon>Bacillati</taxon>
        <taxon>Bacillota</taxon>
        <taxon>Bacilli</taxon>
        <taxon>Lactobacillales</taxon>
        <taxon>Streptococcaceae</taxon>
        <taxon>Streptococcus</taxon>
    </lineage>
</organism>
<dbReference type="GO" id="GO:0000287">
    <property type="term" value="F:magnesium ion binding"/>
    <property type="evidence" value="ECO:0007669"/>
    <property type="project" value="TreeGrafter"/>
</dbReference>
<dbReference type="Gene3D" id="3.40.50.1000">
    <property type="entry name" value="HAD superfamily/HAD-like"/>
    <property type="match status" value="1"/>
</dbReference>
<protein>
    <submittedName>
        <fullName evidence="1">Hydrolase (HAD superfamily)</fullName>
        <ecNumber evidence="1">3.1.3.-</ecNumber>
    </submittedName>
</protein>
<dbReference type="SUPFAM" id="SSF56784">
    <property type="entry name" value="HAD-like"/>
    <property type="match status" value="1"/>
</dbReference>
<dbReference type="GO" id="GO:0016791">
    <property type="term" value="F:phosphatase activity"/>
    <property type="evidence" value="ECO:0007669"/>
    <property type="project" value="UniProtKB-ARBA"/>
</dbReference>
<dbReference type="InterPro" id="IPR023214">
    <property type="entry name" value="HAD_sf"/>
</dbReference>
<dbReference type="EC" id="3.1.3.-" evidence="1"/>
<gene>
    <name evidence="1" type="primary">ybjI</name>
    <name evidence="1" type="ORF">SAMEA4412692_00873</name>
</gene>
<evidence type="ECO:0000313" key="1">
    <source>
        <dbReference type="EMBL" id="SNU88045.1"/>
    </source>
</evidence>
<accession>A0A239SRE4</accession>
<dbReference type="EMBL" id="LT906439">
    <property type="protein sequence ID" value="SNU88045.1"/>
    <property type="molecule type" value="Genomic_DNA"/>
</dbReference>
<keyword evidence="1" id="KW-0378">Hydrolase</keyword>
<dbReference type="InterPro" id="IPR036412">
    <property type="entry name" value="HAD-like_sf"/>
</dbReference>
<proteinExistence type="predicted"/>
<keyword evidence="2" id="KW-1185">Reference proteome</keyword>
<dbReference type="eggNOG" id="COG0561">
    <property type="taxonomic scope" value="Bacteria"/>
</dbReference>
<evidence type="ECO:0000313" key="2">
    <source>
        <dbReference type="Proteomes" id="UP000215185"/>
    </source>
</evidence>
<dbReference type="NCBIfam" id="TIGR01484">
    <property type="entry name" value="HAD-SF-IIB"/>
    <property type="match status" value="1"/>
</dbReference>